<proteinExistence type="inferred from homology"/>
<feature type="domain" description="Homeobox" evidence="9">
    <location>
        <begin position="60"/>
        <end position="120"/>
    </location>
</feature>
<dbReference type="InterPro" id="IPR009057">
    <property type="entry name" value="Homeodomain-like_sf"/>
</dbReference>
<comment type="subcellular location">
    <subcellularLocation>
        <location evidence="1 6 7">Nucleus</location>
    </subcellularLocation>
</comment>
<dbReference type="RefSeq" id="XP_062726180.1">
    <property type="nucleotide sequence ID" value="XM_062866567.1"/>
</dbReference>
<reference evidence="10" key="2">
    <citation type="submission" date="2023-06" db="EMBL/GenBank/DDBJ databases">
        <authorList>
            <consortium name="Lawrence Berkeley National Laboratory"/>
            <person name="Mondo S.J."/>
            <person name="Hensen N."/>
            <person name="Bonometti L."/>
            <person name="Westerberg I."/>
            <person name="Brannstrom I.O."/>
            <person name="Guillou S."/>
            <person name="Cros-Aarteil S."/>
            <person name="Calhoun S."/>
            <person name="Haridas S."/>
            <person name="Kuo A."/>
            <person name="Pangilinan J."/>
            <person name="Riley R."/>
            <person name="Labutti K."/>
            <person name="Andreopoulos B."/>
            <person name="Lipzen A."/>
            <person name="Chen C."/>
            <person name="Yanf M."/>
            <person name="Daum C."/>
            <person name="Ng V."/>
            <person name="Clum A."/>
            <person name="Steindorff A."/>
            <person name="Ohm R."/>
            <person name="Martin F."/>
            <person name="Silar P."/>
            <person name="Natvig D."/>
            <person name="Lalanne C."/>
            <person name="Gautier V."/>
            <person name="Ament-Velasquez S.L."/>
            <person name="Kruys A."/>
            <person name="Hutchinson M.I."/>
            <person name="Powell A.J."/>
            <person name="Barry K."/>
            <person name="Miller A.N."/>
            <person name="Grigoriev I.V."/>
            <person name="Debuchy R."/>
            <person name="Gladieux P."/>
            <person name="Thoren M.H."/>
            <person name="Johannesson H."/>
        </authorList>
    </citation>
    <scope>NUCLEOTIDE SEQUENCE</scope>
    <source>
        <strain evidence="10">CBS 333.67</strain>
    </source>
</reference>
<dbReference type="AlphaFoldDB" id="A0AAJ0M688"/>
<dbReference type="Pfam" id="PF00046">
    <property type="entry name" value="Homeodomain"/>
    <property type="match status" value="1"/>
</dbReference>
<feature type="compositionally biased region" description="Polar residues" evidence="8">
    <location>
        <begin position="150"/>
        <end position="169"/>
    </location>
</feature>
<dbReference type="Proteomes" id="UP001273166">
    <property type="component" value="Unassembled WGS sequence"/>
</dbReference>
<feature type="compositionally biased region" description="Low complexity" evidence="8">
    <location>
        <begin position="196"/>
        <end position="217"/>
    </location>
</feature>
<dbReference type="PANTHER" id="PTHR24341">
    <property type="entry name" value="HOMEOBOX PROTEIN ENGRAILED"/>
    <property type="match status" value="1"/>
</dbReference>
<dbReference type="EMBL" id="JAUDZG010000001">
    <property type="protein sequence ID" value="KAK3310400.1"/>
    <property type="molecule type" value="Genomic_DNA"/>
</dbReference>
<dbReference type="PROSITE" id="PS50071">
    <property type="entry name" value="HOMEOBOX_2"/>
    <property type="match status" value="1"/>
</dbReference>
<dbReference type="InterPro" id="IPR050720">
    <property type="entry name" value="Engrailed_Homeobox_TFs"/>
</dbReference>
<feature type="region of interest" description="Disordered" evidence="8">
    <location>
        <begin position="350"/>
        <end position="414"/>
    </location>
</feature>
<evidence type="ECO:0000256" key="8">
    <source>
        <dbReference type="SAM" id="MobiDB-lite"/>
    </source>
</evidence>
<feature type="compositionally biased region" description="Polar residues" evidence="8">
    <location>
        <begin position="636"/>
        <end position="654"/>
    </location>
</feature>
<gene>
    <name evidence="10" type="ORF">B0T15DRAFT_489084</name>
</gene>
<sequence length="654" mass="70321">MDYMDPYSRRYPGLTVQPFAGQQHAPPQGPQYAYWNPLVAYYQQQHRAGAMMGQGGMQLSKPAEPKPRLAKDEVELLEREFAKNQKPSSSTKRELAEQMGVEVPRINNWFQNRRAKEKQMKKTAEFEAQQARERAASEAKSTGDQDHGVSPSTEFSDSNNQQHPLQGLSTAAFGENDSRTEGDYAATKSEPTNHQAATPASATAACESSPSGSESGGFAHVKYEPSAASAPQTQGMPELAQPSAPTGSFEDTQERIEFHQQQTVFPFRLSGATAGDGLPRPDFDALNAHHGIGINDADAFSPFAEQDYFATPSISQLPSEMVVASSAPTTFNDQLLRHQVSVESLATSDAVSPMSMPDSPSTIADLRFKSPPPPADIAARRKSRRPAPLGLSSLRGGPGPKTGIEVPRRSDTVSPMRRISSATGLYGRVQKAQLIGPGGPRSPFTMDRTREALLQSLQETTQAPAMASLNSAMSPMSTEGMLGSSTGECVLGVNGQQEDEQGYPFGSLGAVSGIPLYNAEPAIKSPPGTPGVAMGFHESYFPGPFDQTWNYVPQDEPLPTPSLCSHGGSEVEFSMAPQLPGYVASQPVTPSFPPTMGPTYTGFFGTSLGQTEYHFPDSYPPESSARSSPVAPPRSKQFQFAQNVTPQDFTTDKS</sequence>
<name>A0AAJ0M688_9PEZI</name>
<keyword evidence="11" id="KW-1185">Reference proteome</keyword>
<comment type="caution">
    <text evidence="10">The sequence shown here is derived from an EMBL/GenBank/DDBJ whole genome shotgun (WGS) entry which is preliminary data.</text>
</comment>
<keyword evidence="5 6" id="KW-0539">Nucleus</keyword>
<dbReference type="GO" id="GO:0003677">
    <property type="term" value="F:DNA binding"/>
    <property type="evidence" value="ECO:0007669"/>
    <property type="project" value="UniProtKB-UniRule"/>
</dbReference>
<feature type="compositionally biased region" description="Low complexity" evidence="8">
    <location>
        <begin position="620"/>
        <end position="635"/>
    </location>
</feature>
<dbReference type="InterPro" id="IPR017970">
    <property type="entry name" value="Homeobox_CS"/>
</dbReference>
<dbReference type="SMART" id="SM00389">
    <property type="entry name" value="HOX"/>
    <property type="match status" value="1"/>
</dbReference>
<organism evidence="10 11">
    <name type="scientific">Chaetomium strumarium</name>
    <dbReference type="NCBI Taxonomy" id="1170767"/>
    <lineage>
        <taxon>Eukaryota</taxon>
        <taxon>Fungi</taxon>
        <taxon>Dikarya</taxon>
        <taxon>Ascomycota</taxon>
        <taxon>Pezizomycotina</taxon>
        <taxon>Sordariomycetes</taxon>
        <taxon>Sordariomycetidae</taxon>
        <taxon>Sordariales</taxon>
        <taxon>Chaetomiaceae</taxon>
        <taxon>Chaetomium</taxon>
    </lineage>
</organism>
<dbReference type="GO" id="GO:0016586">
    <property type="term" value="C:RSC-type complex"/>
    <property type="evidence" value="ECO:0007669"/>
    <property type="project" value="TreeGrafter"/>
</dbReference>
<feature type="region of interest" description="Disordered" evidence="8">
    <location>
        <begin position="108"/>
        <end position="250"/>
    </location>
</feature>
<keyword evidence="3 6" id="KW-0238">DNA-binding</keyword>
<evidence type="ECO:0000313" key="10">
    <source>
        <dbReference type="EMBL" id="KAK3310400.1"/>
    </source>
</evidence>
<evidence type="ECO:0000256" key="1">
    <source>
        <dbReference type="ARBA" id="ARBA00004123"/>
    </source>
</evidence>
<evidence type="ECO:0000256" key="2">
    <source>
        <dbReference type="ARBA" id="ARBA00010896"/>
    </source>
</evidence>
<dbReference type="PROSITE" id="PS00027">
    <property type="entry name" value="HOMEOBOX_1"/>
    <property type="match status" value="1"/>
</dbReference>
<feature type="compositionally biased region" description="Basic and acidic residues" evidence="8">
    <location>
        <begin position="117"/>
        <end position="147"/>
    </location>
</feature>
<dbReference type="PANTHER" id="PTHR24341:SF6">
    <property type="entry name" value="HOMEOBOX PROTEIN INVECTED"/>
    <property type="match status" value="1"/>
</dbReference>
<reference evidence="10" key="1">
    <citation type="journal article" date="2023" name="Mol. Phylogenet. Evol.">
        <title>Genome-scale phylogeny and comparative genomics of the fungal order Sordariales.</title>
        <authorList>
            <person name="Hensen N."/>
            <person name="Bonometti L."/>
            <person name="Westerberg I."/>
            <person name="Brannstrom I.O."/>
            <person name="Guillou S."/>
            <person name="Cros-Aarteil S."/>
            <person name="Calhoun S."/>
            <person name="Haridas S."/>
            <person name="Kuo A."/>
            <person name="Mondo S."/>
            <person name="Pangilinan J."/>
            <person name="Riley R."/>
            <person name="LaButti K."/>
            <person name="Andreopoulos B."/>
            <person name="Lipzen A."/>
            <person name="Chen C."/>
            <person name="Yan M."/>
            <person name="Daum C."/>
            <person name="Ng V."/>
            <person name="Clum A."/>
            <person name="Steindorff A."/>
            <person name="Ohm R.A."/>
            <person name="Martin F."/>
            <person name="Silar P."/>
            <person name="Natvig D.O."/>
            <person name="Lalanne C."/>
            <person name="Gautier V."/>
            <person name="Ament-Velasquez S.L."/>
            <person name="Kruys A."/>
            <person name="Hutchinson M.I."/>
            <person name="Powell A.J."/>
            <person name="Barry K."/>
            <person name="Miller A.N."/>
            <person name="Grigoriev I.V."/>
            <person name="Debuchy R."/>
            <person name="Gladieux P."/>
            <person name="Hiltunen Thoren M."/>
            <person name="Johannesson H."/>
        </authorList>
    </citation>
    <scope>NUCLEOTIDE SEQUENCE</scope>
    <source>
        <strain evidence="10">CBS 333.67</strain>
    </source>
</reference>
<dbReference type="GO" id="GO:0000981">
    <property type="term" value="F:DNA-binding transcription factor activity, RNA polymerase II-specific"/>
    <property type="evidence" value="ECO:0007669"/>
    <property type="project" value="InterPro"/>
</dbReference>
<accession>A0AAJ0M688</accession>
<evidence type="ECO:0000256" key="5">
    <source>
        <dbReference type="ARBA" id="ARBA00023242"/>
    </source>
</evidence>
<dbReference type="GeneID" id="87885396"/>
<evidence type="ECO:0000256" key="4">
    <source>
        <dbReference type="ARBA" id="ARBA00023155"/>
    </source>
</evidence>
<feature type="compositionally biased region" description="Low complexity" evidence="8">
    <location>
        <begin position="386"/>
        <end position="395"/>
    </location>
</feature>
<dbReference type="SUPFAM" id="SSF46689">
    <property type="entry name" value="Homeodomain-like"/>
    <property type="match status" value="1"/>
</dbReference>
<comment type="similarity">
    <text evidence="2">Belongs to the engrailed homeobox family.</text>
</comment>
<evidence type="ECO:0000256" key="6">
    <source>
        <dbReference type="PROSITE-ProRule" id="PRU00108"/>
    </source>
</evidence>
<dbReference type="CDD" id="cd00086">
    <property type="entry name" value="homeodomain"/>
    <property type="match status" value="1"/>
</dbReference>
<feature type="DNA-binding region" description="Homeobox" evidence="6">
    <location>
        <begin position="62"/>
        <end position="121"/>
    </location>
</feature>
<evidence type="ECO:0000256" key="3">
    <source>
        <dbReference type="ARBA" id="ARBA00023125"/>
    </source>
</evidence>
<dbReference type="InterPro" id="IPR001356">
    <property type="entry name" value="HD"/>
</dbReference>
<evidence type="ECO:0000256" key="7">
    <source>
        <dbReference type="RuleBase" id="RU000682"/>
    </source>
</evidence>
<evidence type="ECO:0000313" key="11">
    <source>
        <dbReference type="Proteomes" id="UP001273166"/>
    </source>
</evidence>
<protein>
    <recommendedName>
        <fullName evidence="9">Homeobox domain-containing protein</fullName>
    </recommendedName>
</protein>
<dbReference type="Gene3D" id="1.10.10.60">
    <property type="entry name" value="Homeodomain-like"/>
    <property type="match status" value="1"/>
</dbReference>
<keyword evidence="4 6" id="KW-0371">Homeobox</keyword>
<evidence type="ECO:0000259" key="9">
    <source>
        <dbReference type="PROSITE" id="PS50071"/>
    </source>
</evidence>
<feature type="region of interest" description="Disordered" evidence="8">
    <location>
        <begin position="612"/>
        <end position="654"/>
    </location>
</feature>